<protein>
    <submittedName>
        <fullName evidence="1">Uncharacterized protein</fullName>
    </submittedName>
</protein>
<feature type="non-terminal residue" evidence="1">
    <location>
        <position position="1"/>
    </location>
</feature>
<dbReference type="AlphaFoldDB" id="A0A382M925"/>
<sequence length="86" mass="10364">VREERIGEKLGKIVVRYERGRVEPLYFQWGTRDFHVRVLNSHWIDRMTRPIRYFFSVTADSGEVFLLSYREGEPVWYLDSLIVNGR</sequence>
<dbReference type="EMBL" id="UINC01091257">
    <property type="protein sequence ID" value="SVC43882.1"/>
    <property type="molecule type" value="Genomic_DNA"/>
</dbReference>
<gene>
    <name evidence="1" type="ORF">METZ01_LOCUS296736</name>
</gene>
<name>A0A382M925_9ZZZZ</name>
<proteinExistence type="predicted"/>
<reference evidence="1" key="1">
    <citation type="submission" date="2018-05" db="EMBL/GenBank/DDBJ databases">
        <authorList>
            <person name="Lanie J.A."/>
            <person name="Ng W.-L."/>
            <person name="Kazmierczak K.M."/>
            <person name="Andrzejewski T.M."/>
            <person name="Davidsen T.M."/>
            <person name="Wayne K.J."/>
            <person name="Tettelin H."/>
            <person name="Glass J.I."/>
            <person name="Rusch D."/>
            <person name="Podicherti R."/>
            <person name="Tsui H.-C.T."/>
            <person name="Winkler M.E."/>
        </authorList>
    </citation>
    <scope>NUCLEOTIDE SEQUENCE</scope>
</reference>
<accession>A0A382M925</accession>
<evidence type="ECO:0000313" key="1">
    <source>
        <dbReference type="EMBL" id="SVC43882.1"/>
    </source>
</evidence>
<organism evidence="1">
    <name type="scientific">marine metagenome</name>
    <dbReference type="NCBI Taxonomy" id="408172"/>
    <lineage>
        <taxon>unclassified sequences</taxon>
        <taxon>metagenomes</taxon>
        <taxon>ecological metagenomes</taxon>
    </lineage>
</organism>